<feature type="region of interest" description="Disordered" evidence="3">
    <location>
        <begin position="363"/>
        <end position="394"/>
    </location>
</feature>
<dbReference type="PROSITE" id="PS50212">
    <property type="entry name" value="RASGEF_NTER"/>
    <property type="match status" value="1"/>
</dbReference>
<protein>
    <recommendedName>
        <fullName evidence="8">Ras GEF</fullName>
    </recommendedName>
</protein>
<comment type="caution">
    <text evidence="6">The sequence shown here is derived from an EMBL/GenBank/DDBJ whole genome shotgun (WGS) entry which is preliminary data.</text>
</comment>
<dbReference type="GO" id="GO:0005886">
    <property type="term" value="C:plasma membrane"/>
    <property type="evidence" value="ECO:0007669"/>
    <property type="project" value="TreeGrafter"/>
</dbReference>
<feature type="region of interest" description="Disordered" evidence="3">
    <location>
        <begin position="177"/>
        <end position="260"/>
    </location>
</feature>
<feature type="region of interest" description="Disordered" evidence="3">
    <location>
        <begin position="866"/>
        <end position="1029"/>
    </location>
</feature>
<dbReference type="Proteomes" id="UP000521872">
    <property type="component" value="Unassembled WGS sequence"/>
</dbReference>
<dbReference type="GO" id="GO:0007265">
    <property type="term" value="P:Ras protein signal transduction"/>
    <property type="evidence" value="ECO:0007669"/>
    <property type="project" value="TreeGrafter"/>
</dbReference>
<feature type="region of interest" description="Disordered" evidence="3">
    <location>
        <begin position="1496"/>
        <end position="1515"/>
    </location>
</feature>
<keyword evidence="7" id="KW-1185">Reference proteome</keyword>
<dbReference type="EMBL" id="JAACJL010000057">
    <property type="protein sequence ID" value="KAF4612147.1"/>
    <property type="molecule type" value="Genomic_DNA"/>
</dbReference>
<evidence type="ECO:0000256" key="2">
    <source>
        <dbReference type="PROSITE-ProRule" id="PRU00168"/>
    </source>
</evidence>
<dbReference type="PROSITE" id="PS50009">
    <property type="entry name" value="RASGEF_CAT"/>
    <property type="match status" value="1"/>
</dbReference>
<feature type="region of interest" description="Disordered" evidence="3">
    <location>
        <begin position="1"/>
        <end position="20"/>
    </location>
</feature>
<dbReference type="InterPro" id="IPR001895">
    <property type="entry name" value="RASGEF_cat_dom"/>
</dbReference>
<dbReference type="Gene3D" id="1.20.870.10">
    <property type="entry name" value="Son of sevenless (SoS) protein Chain: S domain 1"/>
    <property type="match status" value="1"/>
</dbReference>
<feature type="region of interest" description="Disordered" evidence="3">
    <location>
        <begin position="506"/>
        <end position="546"/>
    </location>
</feature>
<dbReference type="PANTHER" id="PTHR23113:SF363">
    <property type="entry name" value="PROTEIN SON OF SEVENLESS"/>
    <property type="match status" value="1"/>
</dbReference>
<feature type="compositionally biased region" description="Low complexity" evidence="3">
    <location>
        <begin position="407"/>
        <end position="418"/>
    </location>
</feature>
<dbReference type="Pfam" id="PF00618">
    <property type="entry name" value="RasGEF_N"/>
    <property type="match status" value="1"/>
</dbReference>
<dbReference type="InterPro" id="IPR000651">
    <property type="entry name" value="Ras-like_Gua-exchang_fac_N"/>
</dbReference>
<feature type="domain" description="Ras-GEF" evidence="4">
    <location>
        <begin position="1318"/>
        <end position="1640"/>
    </location>
</feature>
<dbReference type="Pfam" id="PF00617">
    <property type="entry name" value="RasGEF"/>
    <property type="match status" value="1"/>
</dbReference>
<dbReference type="CDD" id="cd06224">
    <property type="entry name" value="REM"/>
    <property type="match status" value="1"/>
</dbReference>
<evidence type="ECO:0000256" key="3">
    <source>
        <dbReference type="SAM" id="MobiDB-lite"/>
    </source>
</evidence>
<evidence type="ECO:0000313" key="7">
    <source>
        <dbReference type="Proteomes" id="UP000521872"/>
    </source>
</evidence>
<dbReference type="InterPro" id="IPR008937">
    <property type="entry name" value="Ras-like_GEF"/>
</dbReference>
<feature type="region of interest" description="Disordered" evidence="3">
    <location>
        <begin position="1101"/>
        <end position="1133"/>
    </location>
</feature>
<sequence length="1645" mass="180025">MADVHSTVTLGSDDLSRPSAVLDSSNVQIPTIETPTSVLAVDQPDGPSLASTLVLPETSAQQPITPMATPLRSFSLSDLLEEGATLESLGPHIASADISIALDGQSIDISDGQAAHEMKKLYDQLAGVGPKLISPYALTSFVSQHGKVLYRLGLRDVHTAPGARAADADLMVKSKSVLEPSHSPQGKRSSRLSKHFTPPTIFTKGNILQPPRPTASSTSSHPNRLRKTRSISELNHEPIISSGPTFSVPGRGHSQSVNSMDTPRVVRTDRTRTLIAHSPTRNIDAFGELMNWFMANSNTSSNFAHQNLFKPGKVSAQHDRPRAIVDLPFGRNVSFTPPAYRPLMPKLCPPRHLREMHSFESNLTVTGRPHGTPEESSDGESSSPGQATPNSRPASAIRLSSLSSSTFLESSSSGESAAQDAVEEAPQASEADVGPSAEIQRLSSHYSTEVFNVLQTYRGLPLFETLVPELENATVIKLSLEDDNDATPRDDPRFVIWGEVSSEDADDLSASRDSMTDLSSSHHSSSSASKRRSSRASKGKSAETLVDPPAESRKVILAATIERWIAQLTSALNYDELLNFFLTYRTYVSGVDLCHLLICRFHWALQPASTKRDQQIRRVVRVRTFVAIRYWLLTFFTVDFIPNRELRLLIADWLNSLLHDPSIKAAPDTFDIVRRLIKVAKECKSAHIRTNLDEKPTAPNPAAERAGRLLGKSVEEALRNVSTVYTESDLDLDFLPEEVKLEETETGFSSDPANAHLSAGRAKEGTVLTATRPTSSLPVTSYNILHRTDHAPPPHSDDLPFIPNYGPVPLPNRQSALSRAFVRTIGRLGRWKRALNPKPPLHLTPLSPSDPISAFNLDSSLIDNTPEFANGNSSQNNVPLLPKPIHSSVNMPPPKIRPPLSLINAQPPLPSESDSSHSPVTPVDRLSAEPSVSAASSDHLTDVSSIRSQSLSVSGGGSSATESTVAVDGVPPAPSISFDDLPANELPVTGLQVERQPSRPSSRGTFFDNNDSLHGADRPSSFLSSSTDSFGDVLTSDGPVQRTFPGQHSQWGFDVVSIDELASDTASIAEPPHPPGLRKPQKKLPTRHDFGYIRHSQVSSMGFSSHESMRNSLDGGADAGSSPSSSGIPGPITGWQMKSLRRAFASDNDGEEGDVEAALRKLEGQINPKVMQEKAEKVDGWVRSLRERMANGDYYDYESSIFSEDEVEGFIDELDPPTDDTDLDTPPELAVSTSETTPDENYKEDFDGMPQTPVPPHAVQHFGFPPELGRNPRGAEAQKPPPEDVVPLEILQSRLGPSESLLLDNVHFQDSSFILSQSARAFAEHFAMIDRELFISVKFEELVSDDWLECKEINVLDWAQYLKDRAQWKEEGIHPEKTTALAAVRARFNLMVAFVATEIIMTHPSDRHMVAGKFIRVAWSCYTISNFNTMTAIIAGLQSELVERCMRRSWNRLTLFEKRVLHDLKQFISPENDFKIMRMVVDSIIAAKPLDGASHSASVSGGDSQSGKNKASSDHSLPLVPTSCIPFIGAYLSQLHRINKLPALIDPTAPNSVIGIDSETAIFDPPAHPEVFSSLAPLPPSMHLEPLINVHKQRCIAEVIKSLVAGQHYASRMKFEVDKKFFTRCLRLRGFSTPLLRHIMEMSSR</sequence>
<dbReference type="GO" id="GO:0005085">
    <property type="term" value="F:guanyl-nucleotide exchange factor activity"/>
    <property type="evidence" value="ECO:0007669"/>
    <property type="project" value="UniProtKB-KW"/>
</dbReference>
<feature type="compositionally biased region" description="Polar residues" evidence="3">
    <location>
        <begin position="1496"/>
        <end position="1510"/>
    </location>
</feature>
<dbReference type="SUPFAM" id="SSF48366">
    <property type="entry name" value="Ras GEF"/>
    <property type="match status" value="1"/>
</dbReference>
<evidence type="ECO:0000259" key="4">
    <source>
        <dbReference type="PROSITE" id="PS50009"/>
    </source>
</evidence>
<feature type="domain" description="N-terminal Ras-GEF" evidence="5">
    <location>
        <begin position="552"/>
        <end position="677"/>
    </location>
</feature>
<evidence type="ECO:0000256" key="1">
    <source>
        <dbReference type="ARBA" id="ARBA00022658"/>
    </source>
</evidence>
<dbReference type="InterPro" id="IPR036964">
    <property type="entry name" value="RASGEF_cat_dom_sf"/>
</dbReference>
<dbReference type="PANTHER" id="PTHR23113">
    <property type="entry name" value="GUANINE NUCLEOTIDE EXCHANGE FACTOR"/>
    <property type="match status" value="1"/>
</dbReference>
<dbReference type="InterPro" id="IPR023578">
    <property type="entry name" value="Ras_GEF_dom_sf"/>
</dbReference>
<feature type="compositionally biased region" description="Basic residues" evidence="3">
    <location>
        <begin position="529"/>
        <end position="538"/>
    </location>
</feature>
<feature type="region of interest" description="Disordered" evidence="3">
    <location>
        <begin position="407"/>
        <end position="435"/>
    </location>
</feature>
<reference evidence="6 7" key="1">
    <citation type="submission" date="2019-12" db="EMBL/GenBank/DDBJ databases">
        <authorList>
            <person name="Floudas D."/>
            <person name="Bentzer J."/>
            <person name="Ahren D."/>
            <person name="Johansson T."/>
            <person name="Persson P."/>
            <person name="Tunlid A."/>
        </authorList>
    </citation>
    <scope>NUCLEOTIDE SEQUENCE [LARGE SCALE GENOMIC DNA]</scope>
    <source>
        <strain evidence="6 7">CBS 102.39</strain>
    </source>
</reference>
<feature type="compositionally biased region" description="Low complexity" evidence="3">
    <location>
        <begin position="519"/>
        <end position="528"/>
    </location>
</feature>
<feature type="compositionally biased region" description="Polar residues" evidence="3">
    <location>
        <begin position="1"/>
        <end position="10"/>
    </location>
</feature>
<organism evidence="6 7">
    <name type="scientific">Agrocybe pediades</name>
    <dbReference type="NCBI Taxonomy" id="84607"/>
    <lineage>
        <taxon>Eukaryota</taxon>
        <taxon>Fungi</taxon>
        <taxon>Dikarya</taxon>
        <taxon>Basidiomycota</taxon>
        <taxon>Agaricomycotina</taxon>
        <taxon>Agaricomycetes</taxon>
        <taxon>Agaricomycetidae</taxon>
        <taxon>Agaricales</taxon>
        <taxon>Agaricineae</taxon>
        <taxon>Strophariaceae</taxon>
        <taxon>Agrocybe</taxon>
    </lineage>
</organism>
<dbReference type="Gene3D" id="1.10.840.10">
    <property type="entry name" value="Ras guanine-nucleotide exchange factors catalytic domain"/>
    <property type="match status" value="1"/>
</dbReference>
<evidence type="ECO:0000313" key="6">
    <source>
        <dbReference type="EMBL" id="KAF4612147.1"/>
    </source>
</evidence>
<feature type="compositionally biased region" description="Acidic residues" evidence="3">
    <location>
        <begin position="1215"/>
        <end position="1225"/>
    </location>
</feature>
<feature type="compositionally biased region" description="Low complexity" evidence="3">
    <location>
        <begin position="944"/>
        <end position="953"/>
    </location>
</feature>
<gene>
    <name evidence="6" type="ORF">D9613_003914</name>
</gene>
<feature type="compositionally biased region" description="Low complexity" evidence="3">
    <location>
        <begin position="379"/>
        <end position="394"/>
    </location>
</feature>
<feature type="compositionally biased region" description="Low complexity" evidence="3">
    <location>
        <begin position="1114"/>
        <end position="1132"/>
    </location>
</feature>
<dbReference type="SMART" id="SM00147">
    <property type="entry name" value="RasGEF"/>
    <property type="match status" value="1"/>
</dbReference>
<keyword evidence="1 2" id="KW-0344">Guanine-nucleotide releasing factor</keyword>
<evidence type="ECO:0008006" key="8">
    <source>
        <dbReference type="Google" id="ProtNLM"/>
    </source>
</evidence>
<evidence type="ECO:0000259" key="5">
    <source>
        <dbReference type="PROSITE" id="PS50212"/>
    </source>
</evidence>
<feature type="region of interest" description="Disordered" evidence="3">
    <location>
        <begin position="1215"/>
        <end position="1241"/>
    </location>
</feature>
<feature type="compositionally biased region" description="Polar residues" evidence="3">
    <location>
        <begin position="998"/>
        <end position="1012"/>
    </location>
</feature>
<feature type="compositionally biased region" description="Low complexity" evidence="3">
    <location>
        <begin position="1020"/>
        <end position="1029"/>
    </location>
</feature>
<proteinExistence type="predicted"/>
<accession>A0A8H4VJP2</accession>
<name>A0A8H4VJP2_9AGAR</name>